<dbReference type="PANTHER" id="PTHR43110">
    <property type="entry name" value="THIOL PEROXIDASE"/>
    <property type="match status" value="1"/>
</dbReference>
<evidence type="ECO:0000313" key="9">
    <source>
        <dbReference type="Proteomes" id="UP000076630"/>
    </source>
</evidence>
<keyword evidence="2 6" id="KW-0049">Antioxidant</keyword>
<keyword evidence="9" id="KW-1185">Reference proteome</keyword>
<keyword evidence="1 6" id="KW-0575">Peroxidase</keyword>
<feature type="domain" description="Thioredoxin" evidence="7">
    <location>
        <begin position="18"/>
        <end position="166"/>
    </location>
</feature>
<organism evidence="8 9">
    <name type="scientific">Myroides marinus</name>
    <dbReference type="NCBI Taxonomy" id="703342"/>
    <lineage>
        <taxon>Bacteria</taxon>
        <taxon>Pseudomonadati</taxon>
        <taxon>Bacteroidota</taxon>
        <taxon>Flavobacteriia</taxon>
        <taxon>Flavobacteriales</taxon>
        <taxon>Flavobacteriaceae</taxon>
        <taxon>Myroides</taxon>
    </lineage>
</organism>
<dbReference type="Proteomes" id="UP000076630">
    <property type="component" value="Unassembled WGS sequence"/>
</dbReference>
<dbReference type="InterPro" id="IPR013766">
    <property type="entry name" value="Thioredoxin_domain"/>
</dbReference>
<comment type="similarity">
    <text evidence="6">Belongs to the peroxiredoxin family. Tpx subfamily.</text>
</comment>
<evidence type="ECO:0000256" key="2">
    <source>
        <dbReference type="ARBA" id="ARBA00022862"/>
    </source>
</evidence>
<dbReference type="PROSITE" id="PS51352">
    <property type="entry name" value="THIOREDOXIN_2"/>
    <property type="match status" value="1"/>
</dbReference>
<feature type="active site" description="Cysteine sulfenic acid (-SOH) intermediate" evidence="6">
    <location>
        <position position="60"/>
    </location>
</feature>
<evidence type="ECO:0000256" key="4">
    <source>
        <dbReference type="ARBA" id="ARBA00023157"/>
    </source>
</evidence>
<evidence type="ECO:0000256" key="1">
    <source>
        <dbReference type="ARBA" id="ARBA00022559"/>
    </source>
</evidence>
<dbReference type="InterPro" id="IPR018219">
    <property type="entry name" value="Tpx_CS"/>
</dbReference>
<dbReference type="PROSITE" id="PS01265">
    <property type="entry name" value="TPX"/>
    <property type="match status" value="1"/>
</dbReference>
<dbReference type="SUPFAM" id="SSF52833">
    <property type="entry name" value="Thioredoxin-like"/>
    <property type="match status" value="1"/>
</dbReference>
<dbReference type="EMBL" id="LQNU01000072">
    <property type="protein sequence ID" value="KZE77355.1"/>
    <property type="molecule type" value="Genomic_DNA"/>
</dbReference>
<dbReference type="CDD" id="cd03014">
    <property type="entry name" value="PRX_Atyp2cys"/>
    <property type="match status" value="1"/>
</dbReference>
<feature type="disulfide bond" description="Redox-active" evidence="6">
    <location>
        <begin position="60"/>
        <end position="94"/>
    </location>
</feature>
<dbReference type="NCBIfam" id="NF001808">
    <property type="entry name" value="PRK00522.1"/>
    <property type="match status" value="1"/>
</dbReference>
<comment type="caution">
    <text evidence="8">The sequence shown here is derived from an EMBL/GenBank/DDBJ whole genome shotgun (WGS) entry which is preliminary data.</text>
</comment>
<dbReference type="HAMAP" id="MF_00269">
    <property type="entry name" value="Tpx"/>
    <property type="match status" value="1"/>
</dbReference>
<dbReference type="InterPro" id="IPR050455">
    <property type="entry name" value="Tpx_Peroxidase_subfamily"/>
</dbReference>
<dbReference type="InterPro" id="IPR002065">
    <property type="entry name" value="TPX"/>
</dbReference>
<reference evidence="8 9" key="1">
    <citation type="submission" date="2016-01" db="EMBL/GenBank/DDBJ databases">
        <title>Whole genome sequencing of Myroides marinus L41.</title>
        <authorList>
            <person name="Hong K.W."/>
        </authorList>
    </citation>
    <scope>NUCLEOTIDE SEQUENCE [LARGE SCALE GENOMIC DNA]</scope>
    <source>
        <strain evidence="8 9">L41</strain>
    </source>
</reference>
<gene>
    <name evidence="6" type="primary">tpx</name>
    <name evidence="8" type="ORF">AV926_01090</name>
</gene>
<dbReference type="EC" id="1.11.1.24" evidence="6"/>
<comment type="catalytic activity">
    <reaction evidence="6">
        <text>a hydroperoxide + [thioredoxin]-dithiol = an alcohol + [thioredoxin]-disulfide + H2O</text>
        <dbReference type="Rhea" id="RHEA:62620"/>
        <dbReference type="Rhea" id="RHEA-COMP:10698"/>
        <dbReference type="Rhea" id="RHEA-COMP:10700"/>
        <dbReference type="ChEBI" id="CHEBI:15377"/>
        <dbReference type="ChEBI" id="CHEBI:29950"/>
        <dbReference type="ChEBI" id="CHEBI:30879"/>
        <dbReference type="ChEBI" id="CHEBI:35924"/>
        <dbReference type="ChEBI" id="CHEBI:50058"/>
        <dbReference type="EC" id="1.11.1.24"/>
    </reaction>
</comment>
<proteinExistence type="inferred from homology"/>
<dbReference type="Pfam" id="PF08534">
    <property type="entry name" value="Redoxin"/>
    <property type="match status" value="1"/>
</dbReference>
<evidence type="ECO:0000256" key="6">
    <source>
        <dbReference type="HAMAP-Rule" id="MF_00269"/>
    </source>
</evidence>
<comment type="subunit">
    <text evidence="6">Homodimer.</text>
</comment>
<protein>
    <recommendedName>
        <fullName evidence="6">Thiol peroxidase</fullName>
        <shortName evidence="6">Tpx</shortName>
        <ecNumber evidence="6">1.11.1.24</ecNumber>
    </recommendedName>
    <alternativeName>
        <fullName evidence="6">Peroxiredoxin tpx</fullName>
        <shortName evidence="6">Prx</shortName>
    </alternativeName>
    <alternativeName>
        <fullName evidence="6">Thioredoxin peroxidase</fullName>
    </alternativeName>
    <alternativeName>
        <fullName evidence="6">Thioredoxin-dependent peroxiredoxin</fullName>
    </alternativeName>
</protein>
<keyword evidence="4 6" id="KW-1015">Disulfide bond</keyword>
<accession>A0A161SBA4</accession>
<dbReference type="InterPro" id="IPR036249">
    <property type="entry name" value="Thioredoxin-like_sf"/>
</dbReference>
<name>A0A161SBA4_9FLAO</name>
<sequence length="166" mass="17919">MATVTLKGNPFQTIGTLPSLNTKAPQFNLVGGNLADNTLASYKGKRVILNIFPSVDTPTCATSVRHFNQDASKLENTVVLCISRDLPFAQGRFCGAEGIANVEMLSDFRDGQFGKDYGVLFTDGPLKGLLSRSIVIIDEEGTVIYTEQVAETADEPNYEKAIAALK</sequence>
<evidence type="ECO:0000259" key="7">
    <source>
        <dbReference type="PROSITE" id="PS51352"/>
    </source>
</evidence>
<dbReference type="PANTHER" id="PTHR43110:SF1">
    <property type="entry name" value="THIOL PEROXIDASE"/>
    <property type="match status" value="1"/>
</dbReference>
<dbReference type="AlphaFoldDB" id="A0A161SBA4"/>
<evidence type="ECO:0000256" key="5">
    <source>
        <dbReference type="ARBA" id="ARBA00023284"/>
    </source>
</evidence>
<dbReference type="OrthoDB" id="9781543at2"/>
<evidence type="ECO:0000256" key="3">
    <source>
        <dbReference type="ARBA" id="ARBA00023002"/>
    </source>
</evidence>
<comment type="miscellaneous">
    <text evidence="6">The active site is a conserved redox-active cysteine residue, the peroxidatic cysteine (C(P)), which makes the nucleophilic attack on the peroxide substrate. The peroxide oxidizes the C(P)-SH to cysteine sulfenic acid (C(P)-SOH), which then reacts with another cysteine residue, the resolving cysteine (C(R)), to form a disulfide bridge. The disulfide is subsequently reduced by an appropriate electron donor to complete the catalytic cycle. In this atypical 2-Cys peroxiredoxin, C(R) is present in the same subunit to form an intramolecular disulfide. The disulfide is subsequently reduced by thioredoxin.</text>
</comment>
<keyword evidence="5 6" id="KW-0676">Redox-active center</keyword>
<dbReference type="RefSeq" id="WP_038987030.1">
    <property type="nucleotide sequence ID" value="NZ_JACAJN010000012.1"/>
</dbReference>
<evidence type="ECO:0000313" key="8">
    <source>
        <dbReference type="EMBL" id="KZE77355.1"/>
    </source>
</evidence>
<comment type="function">
    <text evidence="6">Thiol-specific peroxidase that catalyzes the reduction of hydrogen peroxide and organic hydroperoxides to water and alcohols, respectively. Plays a role in cell protection against oxidative stress by detoxifying peroxides.</text>
</comment>
<dbReference type="InterPro" id="IPR013740">
    <property type="entry name" value="Redoxin"/>
</dbReference>
<dbReference type="GO" id="GO:0008379">
    <property type="term" value="F:thioredoxin peroxidase activity"/>
    <property type="evidence" value="ECO:0007669"/>
    <property type="project" value="UniProtKB-UniRule"/>
</dbReference>
<dbReference type="Gene3D" id="3.40.30.10">
    <property type="entry name" value="Glutaredoxin"/>
    <property type="match status" value="1"/>
</dbReference>
<keyword evidence="3 6" id="KW-0560">Oxidoreductase</keyword>